<evidence type="ECO:0000256" key="5">
    <source>
        <dbReference type="ARBA" id="ARBA00022844"/>
    </source>
</evidence>
<keyword evidence="6" id="KW-1164">Virus endocytosis by host</keyword>
<dbReference type="GO" id="GO:0075512">
    <property type="term" value="P:clathrin-dependent endocytosis of virus by host cell"/>
    <property type="evidence" value="ECO:0007669"/>
    <property type="project" value="UniProtKB-KW"/>
</dbReference>
<comment type="subcellular location">
    <subcellularLocation>
        <location evidence="1">Virion</location>
    </subcellularLocation>
</comment>
<evidence type="ECO:0000313" key="12">
    <source>
        <dbReference type="EMBL" id="ACN88717.1"/>
    </source>
</evidence>
<dbReference type="GO" id="GO:0039617">
    <property type="term" value="C:T=3 icosahedral viral capsid"/>
    <property type="evidence" value="ECO:0007669"/>
    <property type="project" value="UniProtKB-KW"/>
</dbReference>
<dbReference type="Gene3D" id="2.60.120.20">
    <property type="match status" value="1"/>
</dbReference>
<reference evidence="12" key="1">
    <citation type="journal article" date="2009" name="J. Gen. Virol.">
        <title>Detection of diverse astroviruses from bats in China.</title>
        <authorList>
            <person name="Zhu H.C."/>
            <person name="Chu D.K."/>
            <person name="Liu W."/>
            <person name="Dong B.Q."/>
            <person name="Zhang S.Y."/>
            <person name="Zhang J.X."/>
            <person name="Li L.F."/>
            <person name="Vijaykrishna D."/>
            <person name="Smith G.J."/>
            <person name="Chen H.L."/>
            <person name="Poon L.L."/>
            <person name="Peiris J.S."/>
            <person name="Guan Y."/>
        </authorList>
    </citation>
    <scope>NUCLEOTIDE SEQUENCE</scope>
    <source>
        <strain evidence="12">Tm/Guangxi/DX19/2007</strain>
    </source>
</reference>
<evidence type="ECO:0000256" key="8">
    <source>
        <dbReference type="ARBA" id="ARBA00023296"/>
    </source>
</evidence>
<evidence type="ECO:0000256" key="10">
    <source>
        <dbReference type="SAM" id="MobiDB-lite"/>
    </source>
</evidence>
<keyword evidence="5" id="KW-0946">Virion</keyword>
<dbReference type="InterPro" id="IPR029053">
    <property type="entry name" value="Viral_coat"/>
</dbReference>
<evidence type="ECO:0000256" key="6">
    <source>
        <dbReference type="ARBA" id="ARBA00022890"/>
    </source>
</evidence>
<feature type="compositionally biased region" description="Basic residues" evidence="10">
    <location>
        <begin position="8"/>
        <end position="17"/>
    </location>
</feature>
<protein>
    <submittedName>
        <fullName evidence="12">Capsid protein</fullName>
    </submittedName>
</protein>
<accession>C0KCU5</accession>
<keyword evidence="4" id="KW-1162">Viral penetration into host cytoplasm</keyword>
<sequence length="845" mass="92379">MADVPRPQRIRRNRRRGNNGQSAAPTADDTPSGMVPTFQRNGRRRRNRRNWRRRARRVVRVPFVGPLMPGEERRLVPAFPRRYLTRRIKAELRREGLEGPKVAVQQRITSTFGLIGPNTSGNVEMELNFFTHPSLAKEANDGTAFGPLQALAAQYALWKIKFLTLRFTPMVGASAVSGTVVRASLNLSQSPGGSNWSGLGTRIHMDMHPGAVSVFHLRGDQIGGPRDGGWWFTDTNEEGSQSAGPIVEIHTLGKTLSTFKDKEWSGPLFLVEGIGLWQFANYQVKPALGALERREAAVVASLESTAGQPMLLELPEQNTVTQFMISLEPDTGLPDPRNQPVPGGRAPAIPNFGGSVGETVFQIVDIGAKLASGALPIPFGWLIKGGWWFVKRLFGRKAAPGKVPFVVYASLADAQNNKPAIATQTTNTTTAQTELLVTQINSPNVGPNPTVPAQRNIIHQVLRPGDTFRLSSVLLSEAMINVPTNNAATSYTLVPVSAVPGIGRGQNGQPIVINVPPTTELQQVKYIQTPWWIGPPGKAPALSVSGQSNSVLNVPSAENGGYVQVLYRLINPRFTDQSGDLDYFEPDYVGDVQFALLPTFNTGGDVGVQKPYEPFGSVVATGLIHSGTSPPFNMVFNLIKTYKSFEGYDPGKPGTDDTVKDLFLLYGDNAGKISFVTLPKNNQQASWKLKQRSFAENTYFLAVSITDKPAKLNGVDLPTTVKLGTYVRTESQLAPIFPYDLIGSMLAATSADLVLKVPERTVLDKYIVDQLQAMGIHPTAVEREPLVDLSAEGPSWWPYDQVSDSEATDDSVSEFWDKVGDEMIPIPTRWVHDAEMRLQLGIDDE</sequence>
<feature type="compositionally biased region" description="Basic residues" evidence="10">
    <location>
        <begin position="41"/>
        <end position="51"/>
    </location>
</feature>
<keyword evidence="8" id="KW-1160">Virus entry into host cell</keyword>
<comment type="function">
    <text evidence="9">The capsid polyprotein VP90 self-assembles and undergoes a proteolytic cleavage by host caspases to yield the immature VP70 virion.</text>
</comment>
<feature type="region of interest" description="Disordered" evidence="10">
    <location>
        <begin position="1"/>
        <end position="51"/>
    </location>
</feature>
<evidence type="ECO:0000256" key="9">
    <source>
        <dbReference type="ARBA" id="ARBA00045703"/>
    </source>
</evidence>
<keyword evidence="3" id="KW-1165">Clathrin-mediated endocytosis of virus by host</keyword>
<dbReference type="InterPro" id="IPR004337">
    <property type="entry name" value="Astro_capsid_N"/>
</dbReference>
<evidence type="ECO:0000259" key="11">
    <source>
        <dbReference type="Pfam" id="PF03115"/>
    </source>
</evidence>
<gene>
    <name evidence="12" type="primary">ORF2</name>
</gene>
<dbReference type="EMBL" id="FJ571071">
    <property type="protein sequence ID" value="ACN88717.1"/>
    <property type="molecule type" value="Genomic_RNA"/>
</dbReference>
<dbReference type="Pfam" id="PF03115">
    <property type="entry name" value="Astro_capsid_N"/>
    <property type="match status" value="1"/>
</dbReference>
<keyword evidence="7" id="KW-1142">T=3 icosahedral capsid protein</keyword>
<proteinExistence type="predicted"/>
<evidence type="ECO:0000256" key="7">
    <source>
        <dbReference type="ARBA" id="ARBA00023060"/>
    </source>
</evidence>
<evidence type="ECO:0000256" key="1">
    <source>
        <dbReference type="ARBA" id="ARBA00004328"/>
    </source>
</evidence>
<feature type="domain" description="Astrovirus capsid protein inner core" evidence="11">
    <location>
        <begin position="81"/>
        <end position="282"/>
    </location>
</feature>
<evidence type="ECO:0000256" key="3">
    <source>
        <dbReference type="ARBA" id="ARBA00022570"/>
    </source>
</evidence>
<evidence type="ECO:0000256" key="2">
    <source>
        <dbReference type="ARBA" id="ARBA00022561"/>
    </source>
</evidence>
<evidence type="ECO:0000256" key="4">
    <source>
        <dbReference type="ARBA" id="ARBA00022595"/>
    </source>
</evidence>
<keyword evidence="2" id="KW-0167">Capsid protein</keyword>
<name>C0KCU5_9VIRU</name>
<organism evidence="12">
    <name type="scientific">Bat astrovirus Tm/Guangxi/DX19/2007</name>
    <dbReference type="NCBI Taxonomy" id="627562"/>
    <lineage>
        <taxon>Viruses</taxon>
        <taxon>Riboviria</taxon>
        <taxon>Orthornavirae</taxon>
        <taxon>Pisuviricota</taxon>
        <taxon>Stelpaviricetes</taxon>
        <taxon>Stellavirales</taxon>
        <taxon>Astroviridae</taxon>
        <taxon>Mamastrovirus</taxon>
        <taxon>Bat astroviruses</taxon>
    </lineage>
</organism>